<comment type="caution">
    <text evidence="1">The sequence shown here is derived from an EMBL/GenBank/DDBJ whole genome shotgun (WGS) entry which is preliminary data.</text>
</comment>
<evidence type="ECO:0000313" key="2">
    <source>
        <dbReference type="Proteomes" id="UP000732105"/>
    </source>
</evidence>
<sequence length="153" mass="18046">MKKIRNLILVVLFMSTQLNCVNSQNREKEIINKLNKFYIDYNYAWENETDPIILIQKITDLRQTYCSRKLQSKLNENIQFHGLDHDIIINDLYTTTELISSLSIVKDSIKPNNYRVLYLAETEDALNNIIKTQVCINLKIITEDNTFKIDSIW</sequence>
<reference evidence="1 2" key="1">
    <citation type="submission" date="2018-12" db="EMBL/GenBank/DDBJ databases">
        <title>Marinifilum JC070 sp. nov., a marine bacterium isolated from Yongle Blue Hole in the South China Sea.</title>
        <authorList>
            <person name="Fu T."/>
        </authorList>
    </citation>
    <scope>NUCLEOTIDE SEQUENCE [LARGE SCALE GENOMIC DNA]</scope>
    <source>
        <strain evidence="1 2">JC070</strain>
    </source>
</reference>
<organism evidence="1 2">
    <name type="scientific">Marinifilum caeruleilacunae</name>
    <dbReference type="NCBI Taxonomy" id="2499076"/>
    <lineage>
        <taxon>Bacteria</taxon>
        <taxon>Pseudomonadati</taxon>
        <taxon>Bacteroidota</taxon>
        <taxon>Bacteroidia</taxon>
        <taxon>Marinilabiliales</taxon>
        <taxon>Marinifilaceae</taxon>
    </lineage>
</organism>
<dbReference type="Gene3D" id="3.10.450.50">
    <property type="match status" value="1"/>
</dbReference>
<evidence type="ECO:0008006" key="3">
    <source>
        <dbReference type="Google" id="ProtNLM"/>
    </source>
</evidence>
<accession>A0ABX1X2G8</accession>
<evidence type="ECO:0000313" key="1">
    <source>
        <dbReference type="EMBL" id="NOU62285.1"/>
    </source>
</evidence>
<gene>
    <name evidence="1" type="ORF">ELS83_21040</name>
</gene>
<name>A0ABX1X2G8_9BACT</name>
<dbReference type="EMBL" id="RZNH01000064">
    <property type="protein sequence ID" value="NOU62285.1"/>
    <property type="molecule type" value="Genomic_DNA"/>
</dbReference>
<proteinExistence type="predicted"/>
<dbReference type="RefSeq" id="WP_171597541.1">
    <property type="nucleotide sequence ID" value="NZ_RZNH01000064.1"/>
</dbReference>
<protein>
    <recommendedName>
        <fullName evidence="3">DUF4252 domain-containing protein</fullName>
    </recommendedName>
</protein>
<dbReference type="Proteomes" id="UP000732105">
    <property type="component" value="Unassembled WGS sequence"/>
</dbReference>
<keyword evidence="2" id="KW-1185">Reference proteome</keyword>